<feature type="transmembrane region" description="Helical" evidence="8">
    <location>
        <begin position="997"/>
        <end position="1023"/>
    </location>
</feature>
<dbReference type="Gene3D" id="1.20.1640.10">
    <property type="entry name" value="Multidrug efflux transporter AcrB transmembrane domain"/>
    <property type="match status" value="2"/>
</dbReference>
<feature type="transmembrane region" description="Helical" evidence="8">
    <location>
        <begin position="965"/>
        <end position="985"/>
    </location>
</feature>
<evidence type="ECO:0000256" key="1">
    <source>
        <dbReference type="ARBA" id="ARBA00004651"/>
    </source>
</evidence>
<comment type="caution">
    <text evidence="9">The sequence shown here is derived from an EMBL/GenBank/DDBJ whole genome shotgun (WGS) entry which is preliminary data.</text>
</comment>
<keyword evidence="7 8" id="KW-0472">Membrane</keyword>
<comment type="similarity">
    <text evidence="2">Belongs to the resistance-nodulation-cell division (RND) (TC 2.A.6) family.</text>
</comment>
<feature type="transmembrane region" description="Helical" evidence="8">
    <location>
        <begin position="525"/>
        <end position="551"/>
    </location>
</feature>
<dbReference type="SUPFAM" id="SSF82693">
    <property type="entry name" value="Multidrug efflux transporter AcrB pore domain, PN1, PN2, PC1 and PC2 subdomains"/>
    <property type="match status" value="2"/>
</dbReference>
<dbReference type="Pfam" id="PF00873">
    <property type="entry name" value="ACR_tran"/>
    <property type="match status" value="1"/>
</dbReference>
<dbReference type="NCBIfam" id="TIGR00914">
    <property type="entry name" value="2A0601"/>
    <property type="match status" value="1"/>
</dbReference>
<evidence type="ECO:0000256" key="6">
    <source>
        <dbReference type="ARBA" id="ARBA00022989"/>
    </source>
</evidence>
<keyword evidence="3" id="KW-0813">Transport</keyword>
<dbReference type="Gene3D" id="3.30.2090.10">
    <property type="entry name" value="Multidrug efflux transporter AcrB TolC docking domain, DN and DC subdomains"/>
    <property type="match status" value="2"/>
</dbReference>
<evidence type="ECO:0000256" key="4">
    <source>
        <dbReference type="ARBA" id="ARBA00022475"/>
    </source>
</evidence>
<comment type="subcellular location">
    <subcellularLocation>
        <location evidence="1">Cell membrane</location>
        <topology evidence="1">Multi-pass membrane protein</topology>
    </subcellularLocation>
</comment>
<dbReference type="Gene3D" id="3.30.70.1320">
    <property type="entry name" value="Multidrug efflux transporter AcrB pore domain like"/>
    <property type="match status" value="1"/>
</dbReference>
<feature type="transmembrane region" description="Helical" evidence="8">
    <location>
        <begin position="442"/>
        <end position="459"/>
    </location>
</feature>
<name>A0A7W8DNL3_9BACT</name>
<dbReference type="PRINTS" id="PR00702">
    <property type="entry name" value="ACRIFLAVINRP"/>
</dbReference>
<evidence type="ECO:0000256" key="5">
    <source>
        <dbReference type="ARBA" id="ARBA00022692"/>
    </source>
</evidence>
<feature type="transmembrane region" description="Helical" evidence="8">
    <location>
        <begin position="865"/>
        <end position="884"/>
    </location>
</feature>
<protein>
    <submittedName>
        <fullName evidence="9">CzcA family heavy metal efflux pump</fullName>
    </submittedName>
</protein>
<dbReference type="InterPro" id="IPR001036">
    <property type="entry name" value="Acrflvin-R"/>
</dbReference>
<organism evidence="9 10">
    <name type="scientific">Prosthecobacter dejongeii</name>
    <dbReference type="NCBI Taxonomy" id="48465"/>
    <lineage>
        <taxon>Bacteria</taxon>
        <taxon>Pseudomonadati</taxon>
        <taxon>Verrucomicrobiota</taxon>
        <taxon>Verrucomicrobiia</taxon>
        <taxon>Verrucomicrobiales</taxon>
        <taxon>Verrucomicrobiaceae</taxon>
        <taxon>Prosthecobacter</taxon>
    </lineage>
</organism>
<dbReference type="InterPro" id="IPR027463">
    <property type="entry name" value="AcrB_DN_DC_subdom"/>
</dbReference>
<evidence type="ECO:0000256" key="7">
    <source>
        <dbReference type="ARBA" id="ARBA00023136"/>
    </source>
</evidence>
<feature type="transmembrane region" description="Helical" evidence="8">
    <location>
        <begin position="891"/>
        <end position="911"/>
    </location>
</feature>
<dbReference type="AlphaFoldDB" id="A0A7W8DNL3"/>
<evidence type="ECO:0000256" key="3">
    <source>
        <dbReference type="ARBA" id="ARBA00022448"/>
    </source>
</evidence>
<dbReference type="RefSeq" id="WP_184204759.1">
    <property type="nucleotide sequence ID" value="NZ_JACHIF010000001.1"/>
</dbReference>
<dbReference type="Gene3D" id="3.30.70.1430">
    <property type="entry name" value="Multidrug efflux transporter AcrB pore domain"/>
    <property type="match status" value="2"/>
</dbReference>
<keyword evidence="5 8" id="KW-0812">Transmembrane</keyword>
<dbReference type="InterPro" id="IPR004763">
    <property type="entry name" value="CusA-like"/>
</dbReference>
<proteinExistence type="inferred from homology"/>
<evidence type="ECO:0000256" key="2">
    <source>
        <dbReference type="ARBA" id="ARBA00010942"/>
    </source>
</evidence>
<reference evidence="9 10" key="1">
    <citation type="submission" date="2020-08" db="EMBL/GenBank/DDBJ databases">
        <title>Genomic Encyclopedia of Type Strains, Phase IV (KMG-IV): sequencing the most valuable type-strain genomes for metagenomic binning, comparative biology and taxonomic classification.</title>
        <authorList>
            <person name="Goeker M."/>
        </authorList>
    </citation>
    <scope>NUCLEOTIDE SEQUENCE [LARGE SCALE GENOMIC DNA]</scope>
    <source>
        <strain evidence="9 10">DSM 12251</strain>
    </source>
</reference>
<feature type="transmembrane region" description="Helical" evidence="8">
    <location>
        <begin position="363"/>
        <end position="382"/>
    </location>
</feature>
<dbReference type="Proteomes" id="UP000534294">
    <property type="component" value="Unassembled WGS sequence"/>
</dbReference>
<dbReference type="Gene3D" id="3.30.70.1440">
    <property type="entry name" value="Multidrug efflux transporter AcrB pore domain"/>
    <property type="match status" value="1"/>
</dbReference>
<dbReference type="GO" id="GO:0042910">
    <property type="term" value="F:xenobiotic transmembrane transporter activity"/>
    <property type="evidence" value="ECO:0007669"/>
    <property type="project" value="TreeGrafter"/>
</dbReference>
<keyword evidence="10" id="KW-1185">Reference proteome</keyword>
<feature type="transmembrane region" description="Helical" evidence="8">
    <location>
        <begin position="471"/>
        <end position="498"/>
    </location>
</feature>
<evidence type="ECO:0000313" key="10">
    <source>
        <dbReference type="Proteomes" id="UP000534294"/>
    </source>
</evidence>
<feature type="transmembrane region" description="Helical" evidence="8">
    <location>
        <begin position="917"/>
        <end position="944"/>
    </location>
</feature>
<dbReference type="EMBL" id="JACHIF010000001">
    <property type="protein sequence ID" value="MBB5036215.1"/>
    <property type="molecule type" value="Genomic_DNA"/>
</dbReference>
<dbReference type="PANTHER" id="PTHR32063:SF4">
    <property type="entry name" value="SLR6043 PROTEIN"/>
    <property type="match status" value="1"/>
</dbReference>
<sequence length="1040" mass="112245">MLNQLIRFSLHHRPIILMVALLVLLFGFQTLTQLPVEVLPDMTKPTVTILTESPGLAPEEVEVLVTQPIESAVQGVGGLDRLRSNSDVGLSLVFAEFGWGTDIYRARQLVQERLQTVLNTLPARAKPGMTPVSSLMGEILLVGLRSTDGKVLPADLRILADWTIRRRLQSISGVAEVLTIGGGVQQIQVQPNPNRLSAFGVTFEEVETAVGQAAGNATSGYLQAGPREIMVRNLGMTTRLEDIAHTVIKTVEDRPVLISDVAEVKHAVQTMRGDASVNGTMGVVLSIDKAPGFDTLKLSAQIEAALEELKPSLPAGVTAEIMFRQGDFIEHAIGNLKEAIQDGAIMVTLILFLFLLNLRTTAITLMAMPLSFAVTILIFKASGISVNSMTLGGLAVAIGMVVDDAIVDVENVYRRLQENASLAAPKPVLNVIATASGEVRNSILYATVLIILVFLPLLGLEGIEGRLFTPIAIATITSMAASFVVSLTVIPVLCSLLLKIKKKPEARHHDGFLVRGMKWAVQHSFLRVALGAPMLVIAVAGMLLIASLMLYPIMGKEFLPSFNEGSATISLASAPGTSLAQSNEIGEVGVRLLQSIPEVKSVGRRAGRAEKDDHVMPVSVNEFDVEFHEGGRAREIVFAEIRTKLKTIPGTFLNVGQPIGHRLSHMLSGVSAKIVVKIFGPDLEVLREKGEQVRDLAKTIPGLTDVNLEAQVPIPQIKIEVNRQRAVAYGVQPGTLNEQVSTLLGGKTLAELREGQRTVDLVLRLPESWRDSAEKLGELLIETEKGPRIPLRLIADIREGKGPNVINRENTQRRIVIGANTGVRDLESIVDQWEAAVRAKVKLSEGYFLRFEGEFQAQQAAAKRIGFYFVLVLGVVTLLLFSYFHSLSLALQVMLNIPLALMGGLALTWLLVDNISIATIVGFIAVGGVAARNGIMMISHYLHLMSHEGESFTRQMIVRGTLERLVPVLMTALSAGIALIPLLLAANEPGKEILHPVAVVIVGGLVSSTFLDLMITPAVFYLFGRKAAESAVGSHAPAAQ</sequence>
<accession>A0A7W8DNL3</accession>
<keyword evidence="4" id="KW-1003">Cell membrane</keyword>
<keyword evidence="6 8" id="KW-1133">Transmembrane helix</keyword>
<dbReference type="SUPFAM" id="SSF82714">
    <property type="entry name" value="Multidrug efflux transporter AcrB TolC docking domain, DN and DC subdomains"/>
    <property type="match status" value="2"/>
</dbReference>
<evidence type="ECO:0000313" key="9">
    <source>
        <dbReference type="EMBL" id="MBB5036215.1"/>
    </source>
</evidence>
<dbReference type="SUPFAM" id="SSF82866">
    <property type="entry name" value="Multidrug efflux transporter AcrB transmembrane domain"/>
    <property type="match status" value="2"/>
</dbReference>
<evidence type="ECO:0000256" key="8">
    <source>
        <dbReference type="SAM" id="Phobius"/>
    </source>
</evidence>
<gene>
    <name evidence="9" type="ORF">HNQ64_000449</name>
</gene>
<dbReference type="PANTHER" id="PTHR32063">
    <property type="match status" value="1"/>
</dbReference>
<dbReference type="GO" id="GO:0005886">
    <property type="term" value="C:plasma membrane"/>
    <property type="evidence" value="ECO:0007669"/>
    <property type="project" value="UniProtKB-SubCell"/>
</dbReference>
<dbReference type="GO" id="GO:0008324">
    <property type="term" value="F:monoatomic cation transmembrane transporter activity"/>
    <property type="evidence" value="ECO:0007669"/>
    <property type="project" value="InterPro"/>
</dbReference>